<comment type="caution">
    <text evidence="3">The sequence shown here is derived from an EMBL/GenBank/DDBJ whole genome shotgun (WGS) entry which is preliminary data.</text>
</comment>
<evidence type="ECO:0000256" key="2">
    <source>
        <dbReference type="SAM" id="SignalP"/>
    </source>
</evidence>
<reference evidence="3" key="1">
    <citation type="submission" date="2023-03" db="EMBL/GenBank/DDBJ databases">
        <title>Massive genome expansion in bonnet fungi (Mycena s.s.) driven by repeated elements and novel gene families across ecological guilds.</title>
        <authorList>
            <consortium name="Lawrence Berkeley National Laboratory"/>
            <person name="Harder C.B."/>
            <person name="Miyauchi S."/>
            <person name="Viragh M."/>
            <person name="Kuo A."/>
            <person name="Thoen E."/>
            <person name="Andreopoulos B."/>
            <person name="Lu D."/>
            <person name="Skrede I."/>
            <person name="Drula E."/>
            <person name="Henrissat B."/>
            <person name="Morin E."/>
            <person name="Kohler A."/>
            <person name="Barry K."/>
            <person name="LaButti K."/>
            <person name="Morin E."/>
            <person name="Salamov A."/>
            <person name="Lipzen A."/>
            <person name="Mereny Z."/>
            <person name="Hegedus B."/>
            <person name="Baldrian P."/>
            <person name="Stursova M."/>
            <person name="Weitz H."/>
            <person name="Taylor A."/>
            <person name="Grigoriev I.V."/>
            <person name="Nagy L.G."/>
            <person name="Martin F."/>
            <person name="Kauserud H."/>
        </authorList>
    </citation>
    <scope>NUCLEOTIDE SEQUENCE</scope>
    <source>
        <strain evidence="3">CBHHK067</strain>
    </source>
</reference>
<protein>
    <submittedName>
        <fullName evidence="3">Uncharacterized protein</fullName>
    </submittedName>
</protein>
<evidence type="ECO:0000256" key="1">
    <source>
        <dbReference type="SAM" id="MobiDB-lite"/>
    </source>
</evidence>
<evidence type="ECO:0000313" key="4">
    <source>
        <dbReference type="Proteomes" id="UP001221757"/>
    </source>
</evidence>
<dbReference type="Proteomes" id="UP001221757">
    <property type="component" value="Unassembled WGS sequence"/>
</dbReference>
<feature type="signal peptide" evidence="2">
    <location>
        <begin position="1"/>
        <end position="16"/>
    </location>
</feature>
<proteinExistence type="predicted"/>
<keyword evidence="2" id="KW-0732">Signal</keyword>
<sequence>MMSLLAFSLFLPENLAGFNDFMTRLLASKLTGHEDSRSFWHKGINTGPRYAGYYPLRTSTAFLINSRPTKHHDLAHNPSSGKPPKYDKKNRRMADQGQALQNSAVYFYQSHKPGQRRRNLVMDIKFLPESLAEPSKAETANTVAHGSSVNDRTSRPAQFLAH</sequence>
<feature type="compositionally biased region" description="Polar residues" evidence="1">
    <location>
        <begin position="138"/>
        <end position="151"/>
    </location>
</feature>
<gene>
    <name evidence="3" type="ORF">B0H17DRAFT_1139823</name>
</gene>
<dbReference type="AlphaFoldDB" id="A0AAD7D3S6"/>
<dbReference type="EMBL" id="JARKIE010000141">
    <property type="protein sequence ID" value="KAJ7677182.1"/>
    <property type="molecule type" value="Genomic_DNA"/>
</dbReference>
<feature type="chain" id="PRO_5042092202" evidence="2">
    <location>
        <begin position="17"/>
        <end position="162"/>
    </location>
</feature>
<name>A0AAD7D3S6_MYCRO</name>
<accession>A0AAD7D3S6</accession>
<feature type="region of interest" description="Disordered" evidence="1">
    <location>
        <begin position="70"/>
        <end position="94"/>
    </location>
</feature>
<keyword evidence="4" id="KW-1185">Reference proteome</keyword>
<evidence type="ECO:0000313" key="3">
    <source>
        <dbReference type="EMBL" id="KAJ7677182.1"/>
    </source>
</evidence>
<feature type="region of interest" description="Disordered" evidence="1">
    <location>
        <begin position="133"/>
        <end position="162"/>
    </location>
</feature>
<organism evidence="3 4">
    <name type="scientific">Mycena rosella</name>
    <name type="common">Pink bonnet</name>
    <name type="synonym">Agaricus rosellus</name>
    <dbReference type="NCBI Taxonomy" id="1033263"/>
    <lineage>
        <taxon>Eukaryota</taxon>
        <taxon>Fungi</taxon>
        <taxon>Dikarya</taxon>
        <taxon>Basidiomycota</taxon>
        <taxon>Agaricomycotina</taxon>
        <taxon>Agaricomycetes</taxon>
        <taxon>Agaricomycetidae</taxon>
        <taxon>Agaricales</taxon>
        <taxon>Marasmiineae</taxon>
        <taxon>Mycenaceae</taxon>
        <taxon>Mycena</taxon>
    </lineage>
</organism>